<organism evidence="2 3">
    <name type="scientific">Psilocybe cf. subviscida</name>
    <dbReference type="NCBI Taxonomy" id="2480587"/>
    <lineage>
        <taxon>Eukaryota</taxon>
        <taxon>Fungi</taxon>
        <taxon>Dikarya</taxon>
        <taxon>Basidiomycota</taxon>
        <taxon>Agaricomycotina</taxon>
        <taxon>Agaricomycetes</taxon>
        <taxon>Agaricomycetidae</taxon>
        <taxon>Agaricales</taxon>
        <taxon>Agaricineae</taxon>
        <taxon>Strophariaceae</taxon>
        <taxon>Psilocybe</taxon>
    </lineage>
</organism>
<protein>
    <recommendedName>
        <fullName evidence="4">F-box domain-containing protein</fullName>
    </recommendedName>
</protein>
<evidence type="ECO:0000313" key="3">
    <source>
        <dbReference type="Proteomes" id="UP000567179"/>
    </source>
</evidence>
<dbReference type="Gene3D" id="1.20.1280.50">
    <property type="match status" value="1"/>
</dbReference>
<evidence type="ECO:0000256" key="1">
    <source>
        <dbReference type="SAM" id="MobiDB-lite"/>
    </source>
</evidence>
<comment type="caution">
    <text evidence="2">The sequence shown here is derived from an EMBL/GenBank/DDBJ whole genome shotgun (WGS) entry which is preliminary data.</text>
</comment>
<reference evidence="2 3" key="1">
    <citation type="journal article" date="2020" name="ISME J.">
        <title>Uncovering the hidden diversity of litter-decomposition mechanisms in mushroom-forming fungi.</title>
        <authorList>
            <person name="Floudas D."/>
            <person name="Bentzer J."/>
            <person name="Ahren D."/>
            <person name="Johansson T."/>
            <person name="Persson P."/>
            <person name="Tunlid A."/>
        </authorList>
    </citation>
    <scope>NUCLEOTIDE SEQUENCE [LARGE SCALE GENOMIC DNA]</scope>
    <source>
        <strain evidence="2 3">CBS 101986</strain>
    </source>
</reference>
<name>A0A8H5EY03_9AGAR</name>
<accession>A0A8H5EY03</accession>
<evidence type="ECO:0000313" key="2">
    <source>
        <dbReference type="EMBL" id="KAF5316392.1"/>
    </source>
</evidence>
<feature type="compositionally biased region" description="Acidic residues" evidence="1">
    <location>
        <begin position="552"/>
        <end position="564"/>
    </location>
</feature>
<dbReference type="Proteomes" id="UP000567179">
    <property type="component" value="Unassembled WGS sequence"/>
</dbReference>
<feature type="region of interest" description="Disordered" evidence="1">
    <location>
        <begin position="552"/>
        <end position="587"/>
    </location>
</feature>
<sequence length="587" mass="66846">MIDEKILELKAHRNTCIPIWRISLPEILVTIFTFVRDGTYMMYGPTGNTSWIMAVPHVCRYWRSIALESPALWNTPPTNLDTWTLAMLRRSRSAPLDIHFRYQSPSGLSIPLEKKRSRVNAGVFGNLNRIKILTLEMDHFSLAKLHSFWSNELDSLSAPLLERLAISSIPNESYVYQWPFDLRSPIFQQTDGLRELELAETRINWTSPLLHNLTNFSYKLTFGAPLATTVTLWTEIASALAQMPMLQTMHLCLPLPIEETDMTKLERSVHLGHLERLTLDFEFPLQIRTFLSLVRADRLDDLAISCAKPDDGGTAVHANTLQSISNTMSASFWARMCTMHVHLNHTSDKRDHLRMFSAPLRSNHHSTASSFCVRLPRKDGSFDSDFSRESHLFLVDILDTIHLPTLKNIEYIGPLGAGTLITSFGRLPYLASLAVSGKTAFNLIEALSNPITDDAPLQFSALSSINLQDVALREVPGCKKADMKTQIEHCLVQRCEQGATLQKLTVVRCCRQFSEVLRDIRQLDIINIEWDGLVLQFGEDLDVEDNTNAENLDQVDVDYKEEDDERTKRRKRRTKKKTDLALKQQRG</sequence>
<dbReference type="EMBL" id="JAACJJ010000042">
    <property type="protein sequence ID" value="KAF5316392.1"/>
    <property type="molecule type" value="Genomic_DNA"/>
</dbReference>
<dbReference type="AlphaFoldDB" id="A0A8H5EY03"/>
<proteinExistence type="predicted"/>
<evidence type="ECO:0008006" key="4">
    <source>
        <dbReference type="Google" id="ProtNLM"/>
    </source>
</evidence>
<keyword evidence="3" id="KW-1185">Reference proteome</keyword>
<gene>
    <name evidence="2" type="ORF">D9619_006182</name>
</gene>
<dbReference type="OrthoDB" id="2833965at2759"/>